<proteinExistence type="predicted"/>
<evidence type="ECO:0000313" key="3">
    <source>
        <dbReference type="Proteomes" id="UP000323454"/>
    </source>
</evidence>
<keyword evidence="3" id="KW-1185">Reference proteome</keyword>
<feature type="transmembrane region" description="Helical" evidence="1">
    <location>
        <begin position="188"/>
        <end position="207"/>
    </location>
</feature>
<keyword evidence="1" id="KW-1133">Transmembrane helix</keyword>
<reference evidence="2 3" key="2">
    <citation type="submission" date="2019-09" db="EMBL/GenBank/DDBJ databases">
        <authorList>
            <person name="Jin C."/>
        </authorList>
    </citation>
    <scope>NUCLEOTIDE SEQUENCE [LARGE SCALE GENOMIC DNA]</scope>
    <source>
        <strain evidence="2 3">AN110305</strain>
    </source>
</reference>
<keyword evidence="1" id="KW-0812">Transmembrane</keyword>
<reference evidence="2 3" key="1">
    <citation type="submission" date="2019-09" db="EMBL/GenBank/DDBJ databases">
        <title>Goodfellowia gen. nov., a new genus of the Pseudonocardineae related to Actinoalloteichus, containing Goodfellowia coeruleoviolacea gen. nov., comb. nov. gen. nov., comb. nov.</title>
        <authorList>
            <person name="Labeda D."/>
        </authorList>
    </citation>
    <scope>NUCLEOTIDE SEQUENCE [LARGE SCALE GENOMIC DNA]</scope>
    <source>
        <strain evidence="2 3">AN110305</strain>
    </source>
</reference>
<dbReference type="Proteomes" id="UP000323454">
    <property type="component" value="Unassembled WGS sequence"/>
</dbReference>
<feature type="transmembrane region" description="Helical" evidence="1">
    <location>
        <begin position="30"/>
        <end position="50"/>
    </location>
</feature>
<gene>
    <name evidence="2" type="ORF">F0L68_16455</name>
</gene>
<protein>
    <recommendedName>
        <fullName evidence="4">PH domain-containing protein</fullName>
    </recommendedName>
</protein>
<evidence type="ECO:0000256" key="1">
    <source>
        <dbReference type="SAM" id="Phobius"/>
    </source>
</evidence>
<keyword evidence="1" id="KW-0472">Membrane</keyword>
<evidence type="ECO:0008006" key="4">
    <source>
        <dbReference type="Google" id="ProtNLM"/>
    </source>
</evidence>
<feature type="transmembrane region" description="Helical" evidence="1">
    <location>
        <begin position="227"/>
        <end position="258"/>
    </location>
</feature>
<dbReference type="AlphaFoldDB" id="A0A5B2XCM8"/>
<organism evidence="2 3">
    <name type="scientific">Solihabitans fulvus</name>
    <dbReference type="NCBI Taxonomy" id="1892852"/>
    <lineage>
        <taxon>Bacteria</taxon>
        <taxon>Bacillati</taxon>
        <taxon>Actinomycetota</taxon>
        <taxon>Actinomycetes</taxon>
        <taxon>Pseudonocardiales</taxon>
        <taxon>Pseudonocardiaceae</taxon>
        <taxon>Solihabitans</taxon>
    </lineage>
</organism>
<accession>A0A5B2XCM8</accession>
<sequence length="261" mass="28048">MTDQPTSDGSADLGAVVSTHAVDNERRRTIAVGGLVLAVFVGIATMAVLSEPEHPTSYQPNQGQLSGALIALTASSFVIGAVNWWKAWRGGTGEYFELREHGFAHTNSRRTRIFPWETVAHVRVRKAQAANPIARYFGTQYVASVAIRGRRRAVRVHGLVHRHTELAEAIMANCGPAPPLVTTRQRQLWLALALGGVGLVAFLIYYLRAHQDTERTIDHGSYTEVVAVPGVSGVGSVLVVVGLVAGGVLAIVGVTMALRRD</sequence>
<comment type="caution">
    <text evidence="2">The sequence shown here is derived from an EMBL/GenBank/DDBJ whole genome shotgun (WGS) entry which is preliminary data.</text>
</comment>
<dbReference type="RefSeq" id="WP_149850465.1">
    <property type="nucleotide sequence ID" value="NZ_VUOB01000028.1"/>
</dbReference>
<dbReference type="OrthoDB" id="3700796at2"/>
<dbReference type="EMBL" id="VUOB01000028">
    <property type="protein sequence ID" value="KAA2261387.1"/>
    <property type="molecule type" value="Genomic_DNA"/>
</dbReference>
<name>A0A5B2XCM8_9PSEU</name>
<evidence type="ECO:0000313" key="2">
    <source>
        <dbReference type="EMBL" id="KAA2261387.1"/>
    </source>
</evidence>
<feature type="transmembrane region" description="Helical" evidence="1">
    <location>
        <begin position="65"/>
        <end position="85"/>
    </location>
</feature>